<dbReference type="SUPFAM" id="SSF88874">
    <property type="entry name" value="Receptor-binding domain of short tail fibre protein gp12"/>
    <property type="match status" value="1"/>
</dbReference>
<evidence type="ECO:0000313" key="3">
    <source>
        <dbReference type="EMBL" id="CAA0112822.1"/>
    </source>
</evidence>
<dbReference type="EMBL" id="CACSIO010000015">
    <property type="protein sequence ID" value="CAA0113062.1"/>
    <property type="molecule type" value="Genomic_DNA"/>
</dbReference>
<proteinExistence type="predicted"/>
<evidence type="ECO:0000313" key="5">
    <source>
        <dbReference type="Proteomes" id="UP000441399"/>
    </source>
</evidence>
<dbReference type="AlphaFoldDB" id="A0A5S9Q6J7"/>
<organism evidence="4 5">
    <name type="scientific">BD1-7 clade bacterium</name>
    <dbReference type="NCBI Taxonomy" id="2029982"/>
    <lineage>
        <taxon>Bacteria</taxon>
        <taxon>Pseudomonadati</taxon>
        <taxon>Pseudomonadota</taxon>
        <taxon>Gammaproteobacteria</taxon>
        <taxon>Cellvibrionales</taxon>
        <taxon>Spongiibacteraceae</taxon>
        <taxon>BD1-7 clade</taxon>
    </lineage>
</organism>
<dbReference type="InterPro" id="IPR011083">
    <property type="entry name" value="Phage_tail_collar_dom"/>
</dbReference>
<dbReference type="Pfam" id="PF07484">
    <property type="entry name" value="Collar"/>
    <property type="match status" value="1"/>
</dbReference>
<protein>
    <recommendedName>
        <fullName evidence="2">Phage tail collar domain-containing protein</fullName>
    </recommendedName>
</protein>
<accession>A0A5S9Q6J7</accession>
<keyword evidence="1" id="KW-0732">Signal</keyword>
<keyword evidence="5" id="KW-1185">Reference proteome</keyword>
<dbReference type="Gene3D" id="3.90.1340.10">
    <property type="entry name" value="Phage tail collar domain"/>
    <property type="match status" value="1"/>
</dbReference>
<name>A0A5S9Q6J7_9GAMM</name>
<feature type="chain" id="PRO_5033498870" description="Phage tail collar domain-containing protein" evidence="1">
    <location>
        <begin position="24"/>
        <end position="213"/>
    </location>
</feature>
<dbReference type="InterPro" id="IPR037053">
    <property type="entry name" value="Phage_tail_collar_dom_sf"/>
</dbReference>
<sequence>MKGTIKVLCCAVLASSLSHQVSAQQDCMIGEVKWFAGNFAPRGWAFANGQILAISSNTALFSILGTTYGGDGRTTFGLPSLRGRSIVGAGNGPGLSQVRLGAKMGTETTTLNNTHLPTHAHSAGTLKGEMTINKSAGTTELPEGATLADSQRMASYTAMPTTPETTATTAAGSVGITQGATGNAGGNQAFNIRNPAQALNPIICLFGTFPSRS</sequence>
<dbReference type="Proteomes" id="UP000441399">
    <property type="component" value="Unassembled WGS sequence"/>
</dbReference>
<reference evidence="4 5" key="1">
    <citation type="submission" date="2019-11" db="EMBL/GenBank/DDBJ databases">
        <authorList>
            <person name="Holert J."/>
        </authorList>
    </citation>
    <scope>NUCLEOTIDE SEQUENCE [LARGE SCALE GENOMIC DNA]</scope>
    <source>
        <strain evidence="4">SB11_3</strain>
    </source>
</reference>
<dbReference type="EMBL" id="CACSIO010000014">
    <property type="protein sequence ID" value="CAA0112822.1"/>
    <property type="molecule type" value="Genomic_DNA"/>
</dbReference>
<gene>
    <name evidence="3" type="ORF">OPDIPICF_04662</name>
    <name evidence="4" type="ORF">OPDIPICF_04683</name>
</gene>
<feature type="domain" description="Phage tail collar" evidence="2">
    <location>
        <begin position="30"/>
        <end position="86"/>
    </location>
</feature>
<evidence type="ECO:0000313" key="4">
    <source>
        <dbReference type="EMBL" id="CAA0113062.1"/>
    </source>
</evidence>
<feature type="signal peptide" evidence="1">
    <location>
        <begin position="1"/>
        <end position="23"/>
    </location>
</feature>
<evidence type="ECO:0000256" key="1">
    <source>
        <dbReference type="SAM" id="SignalP"/>
    </source>
</evidence>
<evidence type="ECO:0000259" key="2">
    <source>
        <dbReference type="Pfam" id="PF07484"/>
    </source>
</evidence>